<organism evidence="1 2">
    <name type="scientific">Anopheles dirus</name>
    <dbReference type="NCBI Taxonomy" id="7168"/>
    <lineage>
        <taxon>Eukaryota</taxon>
        <taxon>Metazoa</taxon>
        <taxon>Ecdysozoa</taxon>
        <taxon>Arthropoda</taxon>
        <taxon>Hexapoda</taxon>
        <taxon>Insecta</taxon>
        <taxon>Pterygota</taxon>
        <taxon>Neoptera</taxon>
        <taxon>Endopterygota</taxon>
        <taxon>Diptera</taxon>
        <taxon>Nematocera</taxon>
        <taxon>Culicoidea</taxon>
        <taxon>Culicidae</taxon>
        <taxon>Anophelinae</taxon>
        <taxon>Anopheles</taxon>
    </lineage>
</organism>
<name>A0A182NYM8_9DIPT</name>
<proteinExistence type="predicted"/>
<reference evidence="1" key="2">
    <citation type="submission" date="2020-05" db="UniProtKB">
        <authorList>
            <consortium name="EnsemblMetazoa"/>
        </authorList>
    </citation>
    <scope>IDENTIFICATION</scope>
    <source>
        <strain evidence="1">WRAIR2</strain>
    </source>
</reference>
<dbReference type="AlphaFoldDB" id="A0A182NYM8"/>
<sequence length="19" mass="2275">MIKTFDLKKICEKVGTRYT</sequence>
<evidence type="ECO:0000313" key="2">
    <source>
        <dbReference type="Proteomes" id="UP000075884"/>
    </source>
</evidence>
<protein>
    <submittedName>
        <fullName evidence="1">Uncharacterized protein</fullName>
    </submittedName>
</protein>
<reference evidence="2" key="1">
    <citation type="submission" date="2013-03" db="EMBL/GenBank/DDBJ databases">
        <title>The Genome Sequence of Anopheles dirus WRAIR2.</title>
        <authorList>
            <consortium name="The Broad Institute Genomics Platform"/>
            <person name="Neafsey D.E."/>
            <person name="Walton C."/>
            <person name="Walker B."/>
            <person name="Young S.K."/>
            <person name="Zeng Q."/>
            <person name="Gargeya S."/>
            <person name="Fitzgerald M."/>
            <person name="Haas B."/>
            <person name="Abouelleil A."/>
            <person name="Allen A.W."/>
            <person name="Alvarado L."/>
            <person name="Arachchi H.M."/>
            <person name="Berlin A.M."/>
            <person name="Chapman S.B."/>
            <person name="Gainer-Dewar J."/>
            <person name="Goldberg J."/>
            <person name="Griggs A."/>
            <person name="Gujja S."/>
            <person name="Hansen M."/>
            <person name="Howarth C."/>
            <person name="Imamovic A."/>
            <person name="Ireland A."/>
            <person name="Larimer J."/>
            <person name="McCowan C."/>
            <person name="Murphy C."/>
            <person name="Pearson M."/>
            <person name="Poon T.W."/>
            <person name="Priest M."/>
            <person name="Roberts A."/>
            <person name="Saif S."/>
            <person name="Shea T."/>
            <person name="Sisk P."/>
            <person name="Sykes S."/>
            <person name="Wortman J."/>
            <person name="Nusbaum C."/>
            <person name="Birren B."/>
        </authorList>
    </citation>
    <scope>NUCLEOTIDE SEQUENCE [LARGE SCALE GENOMIC DNA]</scope>
    <source>
        <strain evidence="2">WRAIR2</strain>
    </source>
</reference>
<dbReference type="Proteomes" id="UP000075884">
    <property type="component" value="Unassembled WGS sequence"/>
</dbReference>
<accession>A0A182NYM8</accession>
<dbReference type="EnsemblMetazoa" id="ADIR014922-RA">
    <property type="protein sequence ID" value="ADIR014922-PA"/>
    <property type="gene ID" value="ADIR014922"/>
</dbReference>
<evidence type="ECO:0000313" key="1">
    <source>
        <dbReference type="EnsemblMetazoa" id="ADIR014922-PA"/>
    </source>
</evidence>
<dbReference type="VEuPathDB" id="VectorBase:ADIR014922"/>
<keyword evidence="2" id="KW-1185">Reference proteome</keyword>